<reference evidence="4" key="2">
    <citation type="submission" date="2011-02" db="EMBL/GenBank/DDBJ databases">
        <authorList>
            <person name="MacLean D."/>
        </authorList>
    </citation>
    <scope>NUCLEOTIDE SEQUENCE</scope>
</reference>
<keyword evidence="2" id="KW-0812">Transmembrane</keyword>
<keyword evidence="2" id="KW-1133">Transmembrane helix</keyword>
<protein>
    <submittedName>
        <fullName evidence="4">Uncharacterized protein AlNc14C547G12121</fullName>
    </submittedName>
</protein>
<evidence type="ECO:0000256" key="2">
    <source>
        <dbReference type="SAM" id="Phobius"/>
    </source>
</evidence>
<feature type="transmembrane region" description="Helical" evidence="2">
    <location>
        <begin position="112"/>
        <end position="132"/>
    </location>
</feature>
<sequence length="482" mass="54406">MRMHLKGSATFKACVDDEVRQVTLLEVYYAENLPWNVISYGNIEELGYELCYDGPKRYAGRRRDGCKVLDVHKDARNVLVVKVVNAEAKKDIDYVTMVLAETVNATYSDVQAVFWIFIYVLAIFLTTQLRAWHVTLTMEGDAAEYAAYILNRSPSQGNIGRASPTEVLTGHKVLDRREEEGFIIGKNDEVKEYRVLFTKDRITETGEEKTSSTCDDVGNREESQAKTQKWKTRGKRGGQGKRLSQKVADRTDVNSPVLSMATRYGGKKTLSREIIGAVYHEDPTSWKAAMKSDKRVEWERASKVEIDSLVANHTWEALTRNDEMPPLHTKWVFKTKTDANSNVERYKARMVACGNEQSLGENYTLTFAAVMDMTTSKASTEPEINIYLYVPQGKIVEQVELPRLGAQHSGKVVLRLQRSLYGLKQAGRLCSELLQKKLLRAGFVQCVTDTCLYFKIDSGGRTVVGLYVDDLLATGTTQERVD</sequence>
<proteinExistence type="predicted"/>
<keyword evidence="2" id="KW-0472">Membrane</keyword>
<dbReference type="Pfam" id="PF07727">
    <property type="entry name" value="RVT_2"/>
    <property type="match status" value="1"/>
</dbReference>
<organism evidence="4">
    <name type="scientific">Albugo laibachii Nc14</name>
    <dbReference type="NCBI Taxonomy" id="890382"/>
    <lineage>
        <taxon>Eukaryota</taxon>
        <taxon>Sar</taxon>
        <taxon>Stramenopiles</taxon>
        <taxon>Oomycota</taxon>
        <taxon>Peronosporomycetes</taxon>
        <taxon>Albuginales</taxon>
        <taxon>Albuginaceae</taxon>
        <taxon>Albugo</taxon>
    </lineage>
</organism>
<gene>
    <name evidence="4" type="primary">AlNc14C547G12121</name>
    <name evidence="4" type="ORF">ALNC14_136270</name>
</gene>
<feature type="region of interest" description="Disordered" evidence="1">
    <location>
        <begin position="208"/>
        <end position="248"/>
    </location>
</feature>
<dbReference type="AlphaFoldDB" id="F0X131"/>
<reference evidence="4" key="1">
    <citation type="journal article" date="2011" name="PLoS Biol.">
        <title>Gene gain and loss during evolution of obligate parasitism in the white rust pathogen of Arabidopsis thaliana.</title>
        <authorList>
            <person name="Kemen E."/>
            <person name="Gardiner A."/>
            <person name="Schultz-Larsen T."/>
            <person name="Kemen A.C."/>
            <person name="Balmuth A.L."/>
            <person name="Robert-Seilaniantz A."/>
            <person name="Bailey K."/>
            <person name="Holub E."/>
            <person name="Studholme D.J."/>
            <person name="Maclean D."/>
            <person name="Jones J.D."/>
        </authorList>
    </citation>
    <scope>NUCLEOTIDE SEQUENCE</scope>
</reference>
<dbReference type="InterPro" id="IPR013103">
    <property type="entry name" value="RVT_2"/>
</dbReference>
<dbReference type="EMBL" id="FR824578">
    <property type="protein sequence ID" value="CCA27483.1"/>
    <property type="molecule type" value="Genomic_DNA"/>
</dbReference>
<accession>F0X131</accession>
<evidence type="ECO:0000256" key="1">
    <source>
        <dbReference type="SAM" id="MobiDB-lite"/>
    </source>
</evidence>
<name>F0X131_9STRA</name>
<evidence type="ECO:0000313" key="4">
    <source>
        <dbReference type="EMBL" id="CCA27483.1"/>
    </source>
</evidence>
<dbReference type="HOGENOM" id="CLU_566744_0_0_1"/>
<feature type="compositionally biased region" description="Basic residues" evidence="1">
    <location>
        <begin position="228"/>
        <end position="239"/>
    </location>
</feature>
<evidence type="ECO:0000259" key="3">
    <source>
        <dbReference type="Pfam" id="PF07727"/>
    </source>
</evidence>
<feature type="domain" description="Reverse transcriptase Ty1/copia-type" evidence="3">
    <location>
        <begin position="312"/>
        <end position="478"/>
    </location>
</feature>